<keyword evidence="10" id="KW-1185">Reference proteome</keyword>
<keyword evidence="5" id="KW-0539">Nucleus</keyword>
<dbReference type="InterPro" id="IPR014002">
    <property type="entry name" value="Agenet_dom_plant"/>
</dbReference>
<dbReference type="Pfam" id="PF16135">
    <property type="entry name" value="TDBD"/>
    <property type="match status" value="1"/>
</dbReference>
<dbReference type="InterPro" id="IPR059153">
    <property type="entry name" value="NSD_PHD-1st"/>
</dbReference>
<dbReference type="PANTHER" id="PTHR46309">
    <property type="entry name" value="PHD FINGER PROTEIN 12"/>
    <property type="match status" value="1"/>
</dbReference>
<dbReference type="Proteomes" id="UP001603857">
    <property type="component" value="Unassembled WGS sequence"/>
</dbReference>
<dbReference type="InterPro" id="IPR013083">
    <property type="entry name" value="Znf_RING/FYVE/PHD"/>
</dbReference>
<keyword evidence="3 6" id="KW-0863">Zinc-finger</keyword>
<evidence type="ECO:0000259" key="8">
    <source>
        <dbReference type="PROSITE" id="PS50016"/>
    </source>
</evidence>
<dbReference type="Pfam" id="PF23011">
    <property type="entry name" value="PHD-1st_NSD"/>
    <property type="match status" value="1"/>
</dbReference>
<dbReference type="Pfam" id="PF23209">
    <property type="entry name" value="IDM1_C"/>
    <property type="match status" value="1"/>
</dbReference>
<dbReference type="InterPro" id="IPR054292">
    <property type="entry name" value="DUF7028"/>
</dbReference>
<comment type="subcellular location">
    <subcellularLocation>
        <location evidence="1">Nucleus</location>
    </subcellularLocation>
</comment>
<dbReference type="InterPro" id="IPR008395">
    <property type="entry name" value="Agenet-like_dom"/>
</dbReference>
<dbReference type="InterPro" id="IPR056511">
    <property type="entry name" value="IDM1_C"/>
</dbReference>
<evidence type="ECO:0000256" key="3">
    <source>
        <dbReference type="ARBA" id="ARBA00022771"/>
    </source>
</evidence>
<dbReference type="SUPFAM" id="SSF57903">
    <property type="entry name" value="FYVE/PHD zinc finger"/>
    <property type="match status" value="2"/>
</dbReference>
<dbReference type="GO" id="GO:0005634">
    <property type="term" value="C:nucleus"/>
    <property type="evidence" value="ECO:0007669"/>
    <property type="project" value="UniProtKB-SubCell"/>
</dbReference>
<dbReference type="SMART" id="SM00184">
    <property type="entry name" value="RING"/>
    <property type="match status" value="2"/>
</dbReference>
<dbReference type="InterPro" id="IPR032308">
    <property type="entry name" value="TDBD"/>
</dbReference>
<comment type="caution">
    <text evidence="9">The sequence shown here is derived from an EMBL/GenBank/DDBJ whole genome shotgun (WGS) entry which is preliminary data.</text>
</comment>
<dbReference type="InterPro" id="IPR001965">
    <property type="entry name" value="Znf_PHD"/>
</dbReference>
<dbReference type="InterPro" id="IPR011011">
    <property type="entry name" value="Znf_FYVE_PHD"/>
</dbReference>
<dbReference type="InterPro" id="IPR042163">
    <property type="entry name" value="PHF12"/>
</dbReference>
<reference evidence="9 10" key="1">
    <citation type="submission" date="2024-08" db="EMBL/GenBank/DDBJ databases">
        <title>Insights into the chromosomal genome structure of Flemingia macrophylla.</title>
        <authorList>
            <person name="Ding Y."/>
            <person name="Zhao Y."/>
            <person name="Bi W."/>
            <person name="Wu M."/>
            <person name="Zhao G."/>
            <person name="Gong Y."/>
            <person name="Li W."/>
            <person name="Zhang P."/>
        </authorList>
    </citation>
    <scope>NUCLEOTIDE SEQUENCE [LARGE SCALE GENOMIC DNA]</scope>
    <source>
        <strain evidence="9">DYQJB</strain>
        <tissue evidence="9">Leaf</tissue>
    </source>
</reference>
<dbReference type="InterPro" id="IPR019787">
    <property type="entry name" value="Znf_PHD-finger"/>
</dbReference>
<keyword evidence="4" id="KW-0862">Zinc</keyword>
<dbReference type="SMART" id="SM00743">
    <property type="entry name" value="Agenet"/>
    <property type="match status" value="1"/>
</dbReference>
<dbReference type="PROSITE" id="PS50016">
    <property type="entry name" value="ZF_PHD_2"/>
    <property type="match status" value="1"/>
</dbReference>
<evidence type="ECO:0000256" key="1">
    <source>
        <dbReference type="ARBA" id="ARBA00004123"/>
    </source>
</evidence>
<dbReference type="GO" id="GO:0008270">
    <property type="term" value="F:zinc ion binding"/>
    <property type="evidence" value="ECO:0007669"/>
    <property type="project" value="UniProtKB-KW"/>
</dbReference>
<evidence type="ECO:0000256" key="5">
    <source>
        <dbReference type="ARBA" id="ARBA00023242"/>
    </source>
</evidence>
<dbReference type="SMART" id="SM00249">
    <property type="entry name" value="PHD"/>
    <property type="match status" value="2"/>
</dbReference>
<organism evidence="9 10">
    <name type="scientific">Flemingia macrophylla</name>
    <dbReference type="NCBI Taxonomy" id="520843"/>
    <lineage>
        <taxon>Eukaryota</taxon>
        <taxon>Viridiplantae</taxon>
        <taxon>Streptophyta</taxon>
        <taxon>Embryophyta</taxon>
        <taxon>Tracheophyta</taxon>
        <taxon>Spermatophyta</taxon>
        <taxon>Magnoliopsida</taxon>
        <taxon>eudicotyledons</taxon>
        <taxon>Gunneridae</taxon>
        <taxon>Pentapetalae</taxon>
        <taxon>rosids</taxon>
        <taxon>fabids</taxon>
        <taxon>Fabales</taxon>
        <taxon>Fabaceae</taxon>
        <taxon>Papilionoideae</taxon>
        <taxon>50 kb inversion clade</taxon>
        <taxon>NPAAA clade</taxon>
        <taxon>indigoferoid/millettioid clade</taxon>
        <taxon>Phaseoleae</taxon>
        <taxon>Flemingia</taxon>
    </lineage>
</organism>
<dbReference type="InterPro" id="IPR001841">
    <property type="entry name" value="Znf_RING"/>
</dbReference>
<proteinExistence type="predicted"/>
<dbReference type="AlphaFoldDB" id="A0ABD1MMH8"/>
<dbReference type="EMBL" id="JBGMDY010000004">
    <property type="protein sequence ID" value="KAL2336979.1"/>
    <property type="molecule type" value="Genomic_DNA"/>
</dbReference>
<dbReference type="Pfam" id="PF05641">
    <property type="entry name" value="Agenet"/>
    <property type="match status" value="1"/>
</dbReference>
<dbReference type="CDD" id="cd15532">
    <property type="entry name" value="PHD2_CHD_II"/>
    <property type="match status" value="1"/>
</dbReference>
<name>A0ABD1MMH8_9FABA</name>
<dbReference type="Pfam" id="PF22970">
    <property type="entry name" value="DUF7028"/>
    <property type="match status" value="2"/>
</dbReference>
<evidence type="ECO:0000256" key="6">
    <source>
        <dbReference type="PROSITE-ProRule" id="PRU00146"/>
    </source>
</evidence>
<feature type="region of interest" description="Disordered" evidence="7">
    <location>
        <begin position="509"/>
        <end position="537"/>
    </location>
</feature>
<dbReference type="Gene3D" id="3.30.40.10">
    <property type="entry name" value="Zinc/RING finger domain, C3HC4 (zinc finger)"/>
    <property type="match status" value="2"/>
</dbReference>
<evidence type="ECO:0000313" key="9">
    <source>
        <dbReference type="EMBL" id="KAL2336979.1"/>
    </source>
</evidence>
<gene>
    <name evidence="9" type="ORF">Fmac_011425</name>
</gene>
<evidence type="ECO:0000256" key="7">
    <source>
        <dbReference type="SAM" id="MobiDB-lite"/>
    </source>
</evidence>
<evidence type="ECO:0000256" key="4">
    <source>
        <dbReference type="ARBA" id="ARBA00022833"/>
    </source>
</evidence>
<evidence type="ECO:0000313" key="10">
    <source>
        <dbReference type="Proteomes" id="UP001603857"/>
    </source>
</evidence>
<protein>
    <recommendedName>
        <fullName evidence="8">PHD-type domain-containing protein</fullName>
    </recommendedName>
</protein>
<keyword evidence="2" id="KW-0479">Metal-binding</keyword>
<evidence type="ECO:0000256" key="2">
    <source>
        <dbReference type="ARBA" id="ARBA00022723"/>
    </source>
</evidence>
<accession>A0ABD1MMH8</accession>
<dbReference type="PANTHER" id="PTHR46309:SF12">
    <property type="entry name" value="GB|AAC80581.1"/>
    <property type="match status" value="1"/>
</dbReference>
<feature type="domain" description="PHD-type" evidence="8">
    <location>
        <begin position="673"/>
        <end position="718"/>
    </location>
</feature>
<sequence length="979" mass="111204">MQVRSLEVGFQGSWHPGTVLQCESLKRHVRYDNVLDANGKDHVVDVVSVSKALDGDIENANFYDRGIIRPVPPLVDFEKADLKYGLCVDVSYEEAWWEGVIFDQRNGMTKRNVFFPDLGDEMEAEMHQMRITQDWDEVTEEWQQRGEWVFLGLVEDLKGELFVGVSPKQIWYDVRLKREFETIGEWTCNVEYLWREIVEEVVHHYFSIMVKEVISILNLPWSLSNEAPASAETATSVALNTTLPDNGAACEVVASGANSFEEGTSSGGGWKLVNLPEVEFCPDAVNEYPRAPKGAARAFWMKKLQQHLAYLGWKIEVKNKFNVQRYRYHAPDKLGHKTYLSLLEVCKAVKNDPNLASLQFQNDLITMQPPTVDCHLSEVNRSENIPTVPISQVEGGHEAVIQYYNAHISNKNRVEKKELIQKAKDHLLAEGWVFDHPSPNNKKRGIIYISPQNRRFPTLHAACKFCIQQNASKRTVSGNQPLNVSCVNKKNVDQLSQLHTKHRKLKVMDDGAASRSSANREWKSSRNSDTNIPKYLSNGVPRRALRSKKRVQKVSDPFLPQKPINVLSFLIDNNIILPRSTVNWIEKDRYFVRTLGEGKITRDGIKCNCCKKIFSFAGFENHVGGSSTCRPSASIFLEDGKSLLDCQIEMMQGRKTKETSGKSFSDLSITENDSICSVCHYGGELILCDKCPSAFHKTCLGLKEIPDGDWFCPSCRCGICGQRNIDGDEVGHFLTCTQCEHEYHLRCLKNGAVDISRYRGNWFCGKDCEKTYEGLHELLGKPISVGVGQLTWTLVKFIDPDRCDIGSVKIDLLAESYCKLNLALLVMHECFESLKDSFTNRDLVEDVIFNRWVYGKKVAEVPLIGTRLQYRRHGMCRILMNELGKKLTQLGVERLVLPAVPSALETWTGSFGFAKMTNFERSQFLDYAFLDFQDTIMCQKLLTNISSRDSILLKESQPKCDDQIDEIDEGNIVDQQMDE</sequence>